<dbReference type="SUPFAM" id="SSF46548">
    <property type="entry name" value="alpha-helical ferredoxin"/>
    <property type="match status" value="1"/>
</dbReference>
<feature type="domain" description="4Fe-4S ferredoxin-type" evidence="4">
    <location>
        <begin position="213"/>
        <end position="234"/>
    </location>
</feature>
<dbReference type="PROSITE" id="PS00198">
    <property type="entry name" value="4FE4S_FER_1"/>
    <property type="match status" value="1"/>
</dbReference>
<accession>A0A7V3YHD0</accession>
<reference evidence="5" key="1">
    <citation type="journal article" date="2020" name="mSystems">
        <title>Genome- and Community-Level Interaction Insights into Carbon Utilization and Element Cycling Functions of Hydrothermarchaeota in Hydrothermal Sediment.</title>
        <authorList>
            <person name="Zhou Z."/>
            <person name="Liu Y."/>
            <person name="Xu W."/>
            <person name="Pan J."/>
            <person name="Luo Z.H."/>
            <person name="Li M."/>
        </authorList>
    </citation>
    <scope>NUCLEOTIDE SEQUENCE [LARGE SCALE GENOMIC DNA]</scope>
    <source>
        <strain evidence="5">SpSt-747</strain>
    </source>
</reference>
<keyword evidence="1" id="KW-0479">Metal-binding</keyword>
<dbReference type="GO" id="GO:0046872">
    <property type="term" value="F:metal ion binding"/>
    <property type="evidence" value="ECO:0007669"/>
    <property type="project" value="UniProtKB-KW"/>
</dbReference>
<gene>
    <name evidence="5" type="ORF">ENV30_06950</name>
</gene>
<evidence type="ECO:0000256" key="1">
    <source>
        <dbReference type="ARBA" id="ARBA00022723"/>
    </source>
</evidence>
<dbReference type="InterPro" id="IPR009051">
    <property type="entry name" value="Helical_ferredxn"/>
</dbReference>
<dbReference type="InterPro" id="IPR017896">
    <property type="entry name" value="4Fe4S_Fe-S-bd"/>
</dbReference>
<name>A0A7V3YHD0_9BACT</name>
<evidence type="ECO:0000256" key="2">
    <source>
        <dbReference type="ARBA" id="ARBA00023004"/>
    </source>
</evidence>
<organism evidence="5">
    <name type="scientific">Candidatus Caldatribacterium californiense</name>
    <dbReference type="NCBI Taxonomy" id="1454726"/>
    <lineage>
        <taxon>Bacteria</taxon>
        <taxon>Pseudomonadati</taxon>
        <taxon>Atribacterota</taxon>
        <taxon>Atribacteria</taxon>
        <taxon>Atribacterales</taxon>
        <taxon>Candidatus Caldatribacteriaceae</taxon>
        <taxon>Candidatus Caldatribacterium</taxon>
    </lineage>
</organism>
<dbReference type="PROSITE" id="PS51379">
    <property type="entry name" value="4FE4S_FER_2"/>
    <property type="match status" value="2"/>
</dbReference>
<proteinExistence type="predicted"/>
<dbReference type="AlphaFoldDB" id="A0A7V3YHD0"/>
<feature type="domain" description="4Fe-4S ferredoxin-type" evidence="4">
    <location>
        <begin position="266"/>
        <end position="295"/>
    </location>
</feature>
<sequence length="333" mass="37892">MPMWSKRLLRQCEALVQIRCVRGKAPVTLHDAARKLLEEHKVQGVLGYRKGSLPFRTRPYLFRDPCEIEELVFTPFCGLNLARYLLFLPQGIERVAIVAKGCDGRACVALVRENRLRRENLLILGVPCPGMVDTRKLAEWEGLKEHEVTLRGGEIVVRGVAYPLASFLDASCRRCRYRSPLVYDILVEGGEVPSLPQEDTLRELRSLPEEKRWEFFRKELSRCIRCYACRNACPMCYCKECFAESHKPSFLHPSPTLRDNFVFHIGRAMHLAGRCVECGACERACPLGIPIATMFLAVSDTVREHFAFEAGVDVTAPAPFVTYREDDPNAFIR</sequence>
<dbReference type="EMBL" id="DTFV01000100">
    <property type="protein sequence ID" value="HGI31026.1"/>
    <property type="molecule type" value="Genomic_DNA"/>
</dbReference>
<evidence type="ECO:0000259" key="4">
    <source>
        <dbReference type="PROSITE" id="PS51379"/>
    </source>
</evidence>
<keyword evidence="2" id="KW-0408">Iron</keyword>
<dbReference type="Pfam" id="PF13183">
    <property type="entry name" value="Fer4_8"/>
    <property type="match status" value="1"/>
</dbReference>
<dbReference type="InterPro" id="IPR017900">
    <property type="entry name" value="4Fe4S_Fe_S_CS"/>
</dbReference>
<dbReference type="GO" id="GO:0051536">
    <property type="term" value="F:iron-sulfur cluster binding"/>
    <property type="evidence" value="ECO:0007669"/>
    <property type="project" value="UniProtKB-KW"/>
</dbReference>
<keyword evidence="3" id="KW-0411">Iron-sulfur</keyword>
<evidence type="ECO:0000313" key="5">
    <source>
        <dbReference type="EMBL" id="HGI31026.1"/>
    </source>
</evidence>
<evidence type="ECO:0000256" key="3">
    <source>
        <dbReference type="ARBA" id="ARBA00023014"/>
    </source>
</evidence>
<comment type="caution">
    <text evidence="5">The sequence shown here is derived from an EMBL/GenBank/DDBJ whole genome shotgun (WGS) entry which is preliminary data.</text>
</comment>
<protein>
    <submittedName>
        <fullName evidence="5">4Fe-4S ferredoxin</fullName>
    </submittedName>
</protein>
<dbReference type="Gene3D" id="1.10.1060.10">
    <property type="entry name" value="Alpha-helical ferredoxin"/>
    <property type="match status" value="1"/>
</dbReference>